<dbReference type="AlphaFoldDB" id="A0A914GXX8"/>
<evidence type="ECO:0000313" key="2">
    <source>
        <dbReference type="WBParaSite" id="Gr19_v10_g12168.t1"/>
    </source>
</evidence>
<proteinExistence type="predicted"/>
<sequence>MKAPRLASSEYSLRMRIAKISLYNLYHLPGGHRRQKHTSSDGGEEIMRARCLEMNVRSVAEQQEFTLCYIAQRQRIVNGEFPPPPSVSACSR</sequence>
<keyword evidence="1" id="KW-1185">Reference proteome</keyword>
<dbReference type="Proteomes" id="UP000887572">
    <property type="component" value="Unplaced"/>
</dbReference>
<protein>
    <submittedName>
        <fullName evidence="2">Uncharacterized protein</fullName>
    </submittedName>
</protein>
<organism evidence="1 2">
    <name type="scientific">Globodera rostochiensis</name>
    <name type="common">Golden nematode worm</name>
    <name type="synonym">Heterodera rostochiensis</name>
    <dbReference type="NCBI Taxonomy" id="31243"/>
    <lineage>
        <taxon>Eukaryota</taxon>
        <taxon>Metazoa</taxon>
        <taxon>Ecdysozoa</taxon>
        <taxon>Nematoda</taxon>
        <taxon>Chromadorea</taxon>
        <taxon>Rhabditida</taxon>
        <taxon>Tylenchina</taxon>
        <taxon>Tylenchomorpha</taxon>
        <taxon>Tylenchoidea</taxon>
        <taxon>Heteroderidae</taxon>
        <taxon>Heteroderinae</taxon>
        <taxon>Globodera</taxon>
    </lineage>
</organism>
<accession>A0A914GXX8</accession>
<reference evidence="2" key="1">
    <citation type="submission" date="2022-11" db="UniProtKB">
        <authorList>
            <consortium name="WormBaseParasite"/>
        </authorList>
    </citation>
    <scope>IDENTIFICATION</scope>
</reference>
<evidence type="ECO:0000313" key="1">
    <source>
        <dbReference type="Proteomes" id="UP000887572"/>
    </source>
</evidence>
<dbReference type="WBParaSite" id="Gr19_v10_g12168.t1">
    <property type="protein sequence ID" value="Gr19_v10_g12168.t1"/>
    <property type="gene ID" value="Gr19_v10_g12168"/>
</dbReference>
<name>A0A914GXX8_GLORO</name>